<proteinExistence type="predicted"/>
<dbReference type="PANTHER" id="PTHR43428">
    <property type="entry name" value="ARSENATE REDUCTASE"/>
    <property type="match status" value="1"/>
</dbReference>
<keyword evidence="1" id="KW-0059">Arsenical resistance</keyword>
<sequence length="144" mass="16357">MKSILFLCTGNSCRSQMAHGFANKILAEQFDCYSAGVESHGLNPTAVQVMQEVGIDISNHKSNTLDEYQNKDFDYVVAVCEHAANNCPTFTQKNQLIKRQFDDPPKLAKEATSHEEALNHYRRVRDEIQNWVSGLTRLNHTRDT</sequence>
<gene>
    <name evidence="3" type="ORF">D5018_03425</name>
</gene>
<dbReference type="Proteomes" id="UP000281474">
    <property type="component" value="Unassembled WGS sequence"/>
</dbReference>
<dbReference type="PANTHER" id="PTHR43428:SF1">
    <property type="entry name" value="ARSENATE REDUCTASE"/>
    <property type="match status" value="1"/>
</dbReference>
<evidence type="ECO:0000313" key="4">
    <source>
        <dbReference type="Proteomes" id="UP000281474"/>
    </source>
</evidence>
<dbReference type="Pfam" id="PF01451">
    <property type="entry name" value="LMWPc"/>
    <property type="match status" value="1"/>
</dbReference>
<protein>
    <submittedName>
        <fullName evidence="3">Arsenate reductase ArsC</fullName>
    </submittedName>
</protein>
<dbReference type="RefSeq" id="WP_121837584.1">
    <property type="nucleotide sequence ID" value="NZ_ML014757.1"/>
</dbReference>
<dbReference type="SMART" id="SM00226">
    <property type="entry name" value="LMWPc"/>
    <property type="match status" value="1"/>
</dbReference>
<dbReference type="Gene3D" id="3.40.50.2300">
    <property type="match status" value="1"/>
</dbReference>
<keyword evidence="4" id="KW-1185">Reference proteome</keyword>
<dbReference type="CDD" id="cd16345">
    <property type="entry name" value="LMWP_ArsC"/>
    <property type="match status" value="1"/>
</dbReference>
<dbReference type="OrthoDB" id="9793058at2"/>
<dbReference type="AlphaFoldDB" id="A0A3L8Q2J4"/>
<dbReference type="InterPro" id="IPR023485">
    <property type="entry name" value="Ptyr_pPase"/>
</dbReference>
<name>A0A3L8Q2J4_9GAMM</name>
<dbReference type="GO" id="GO:0046685">
    <property type="term" value="P:response to arsenic-containing substance"/>
    <property type="evidence" value="ECO:0007669"/>
    <property type="project" value="UniProtKB-KW"/>
</dbReference>
<dbReference type="SUPFAM" id="SSF52788">
    <property type="entry name" value="Phosphotyrosine protein phosphatases I"/>
    <property type="match status" value="1"/>
</dbReference>
<reference evidence="3 4" key="1">
    <citation type="submission" date="2018-09" db="EMBL/GenBank/DDBJ databases">
        <title>Phylogeny of the Shewanellaceae, and recommendation for two new genera, Pseudoshewanella and Parashewanella.</title>
        <authorList>
            <person name="Wang G."/>
        </authorList>
    </citation>
    <scope>NUCLEOTIDE SEQUENCE [LARGE SCALE GENOMIC DNA]</scope>
    <source>
        <strain evidence="3 4">C51</strain>
    </source>
</reference>
<comment type="caution">
    <text evidence="3">The sequence shown here is derived from an EMBL/GenBank/DDBJ whole genome shotgun (WGS) entry which is preliminary data.</text>
</comment>
<evidence type="ECO:0000259" key="2">
    <source>
        <dbReference type="SMART" id="SM00226"/>
    </source>
</evidence>
<evidence type="ECO:0000256" key="1">
    <source>
        <dbReference type="ARBA" id="ARBA00022849"/>
    </source>
</evidence>
<dbReference type="EMBL" id="QZEI01000006">
    <property type="protein sequence ID" value="RLV61158.1"/>
    <property type="molecule type" value="Genomic_DNA"/>
</dbReference>
<dbReference type="InterPro" id="IPR036196">
    <property type="entry name" value="Ptyr_pPase_sf"/>
</dbReference>
<evidence type="ECO:0000313" key="3">
    <source>
        <dbReference type="EMBL" id="RLV61158.1"/>
    </source>
</evidence>
<organism evidence="3 4">
    <name type="scientific">Parashewanella curva</name>
    <dbReference type="NCBI Taxonomy" id="2338552"/>
    <lineage>
        <taxon>Bacteria</taxon>
        <taxon>Pseudomonadati</taxon>
        <taxon>Pseudomonadota</taxon>
        <taxon>Gammaproteobacteria</taxon>
        <taxon>Alteromonadales</taxon>
        <taxon>Shewanellaceae</taxon>
        <taxon>Parashewanella</taxon>
    </lineage>
</organism>
<accession>A0A3L8Q2J4</accession>
<feature type="domain" description="Phosphotyrosine protein phosphatase I" evidence="2">
    <location>
        <begin position="2"/>
        <end position="138"/>
    </location>
</feature>